<sequence length="160" mass="18382">NVAYKLELPATSTIHPVFHVSLLKKKVATKWSNLPPEDATWEDYYFIKAKFPAISFLLNQNTGIWLQGLLGSAILDLYVTTIQWIYQFGFDILASIFNANVNANHVSPRINFFYLLIWFGHQWISFLAIKNTFGFYILTSIYNANANANANHVSPRINFF</sequence>
<name>A0AAF0RBA3_SOLVR</name>
<evidence type="ECO:0000313" key="2">
    <source>
        <dbReference type="EMBL" id="WMV37232.1"/>
    </source>
</evidence>
<feature type="domain" description="Tf2-1-like SH3-like" evidence="1">
    <location>
        <begin position="1"/>
        <end position="26"/>
    </location>
</feature>
<protein>
    <recommendedName>
        <fullName evidence="1">Tf2-1-like SH3-like domain-containing protein</fullName>
    </recommendedName>
</protein>
<proteinExistence type="predicted"/>
<organism evidence="2 3">
    <name type="scientific">Solanum verrucosum</name>
    <dbReference type="NCBI Taxonomy" id="315347"/>
    <lineage>
        <taxon>Eukaryota</taxon>
        <taxon>Viridiplantae</taxon>
        <taxon>Streptophyta</taxon>
        <taxon>Embryophyta</taxon>
        <taxon>Tracheophyta</taxon>
        <taxon>Spermatophyta</taxon>
        <taxon>Magnoliopsida</taxon>
        <taxon>eudicotyledons</taxon>
        <taxon>Gunneridae</taxon>
        <taxon>Pentapetalae</taxon>
        <taxon>asterids</taxon>
        <taxon>lamiids</taxon>
        <taxon>Solanales</taxon>
        <taxon>Solanaceae</taxon>
        <taxon>Solanoideae</taxon>
        <taxon>Solaneae</taxon>
        <taxon>Solanum</taxon>
    </lineage>
</organism>
<reference evidence="2" key="1">
    <citation type="submission" date="2023-08" db="EMBL/GenBank/DDBJ databases">
        <title>A de novo genome assembly of Solanum verrucosum Schlechtendal, a Mexican diploid species geographically isolated from the other diploid A-genome species in potato relatives.</title>
        <authorList>
            <person name="Hosaka K."/>
        </authorList>
    </citation>
    <scope>NUCLEOTIDE SEQUENCE</scope>
    <source>
        <tissue evidence="2">Young leaves</tissue>
    </source>
</reference>
<dbReference type="EMBL" id="CP133618">
    <property type="protein sequence ID" value="WMV37232.1"/>
    <property type="molecule type" value="Genomic_DNA"/>
</dbReference>
<dbReference type="InterPro" id="IPR056924">
    <property type="entry name" value="SH3_Tf2-1"/>
</dbReference>
<keyword evidence="3" id="KW-1185">Reference proteome</keyword>
<feature type="non-terminal residue" evidence="2">
    <location>
        <position position="1"/>
    </location>
</feature>
<evidence type="ECO:0000313" key="3">
    <source>
        <dbReference type="Proteomes" id="UP001234989"/>
    </source>
</evidence>
<dbReference type="AlphaFoldDB" id="A0AAF0RBA3"/>
<dbReference type="Proteomes" id="UP001234989">
    <property type="component" value="Chromosome 7"/>
</dbReference>
<evidence type="ECO:0000259" key="1">
    <source>
        <dbReference type="Pfam" id="PF24626"/>
    </source>
</evidence>
<dbReference type="Pfam" id="PF24626">
    <property type="entry name" value="SH3_Tf2-1"/>
    <property type="match status" value="1"/>
</dbReference>
<gene>
    <name evidence="2" type="ORF">MTR67_030617</name>
</gene>
<accession>A0AAF0RBA3</accession>